<feature type="transmembrane region" description="Helical" evidence="6">
    <location>
        <begin position="716"/>
        <end position="736"/>
    </location>
</feature>
<feature type="compositionally biased region" description="Basic and acidic residues" evidence="5">
    <location>
        <begin position="71"/>
        <end position="107"/>
    </location>
</feature>
<dbReference type="EMBL" id="HBUF01408170">
    <property type="protein sequence ID" value="CAG6738496.1"/>
    <property type="molecule type" value="Transcribed_RNA"/>
</dbReference>
<dbReference type="InterPro" id="IPR050549">
    <property type="entry name" value="MFS_Trehalose_Transporter"/>
</dbReference>
<keyword evidence="2 6" id="KW-0812">Transmembrane</keyword>
<feature type="transmembrane region" description="Helical" evidence="6">
    <location>
        <begin position="743"/>
        <end position="763"/>
    </location>
</feature>
<evidence type="ECO:0000256" key="4">
    <source>
        <dbReference type="ARBA" id="ARBA00023136"/>
    </source>
</evidence>
<feature type="compositionally biased region" description="Basic and acidic residues" evidence="5">
    <location>
        <begin position="13"/>
        <end position="62"/>
    </location>
</feature>
<feature type="transmembrane region" description="Helical" evidence="6">
    <location>
        <begin position="324"/>
        <end position="348"/>
    </location>
</feature>
<dbReference type="AlphaFoldDB" id="A0A8D8QA62"/>
<dbReference type="Pfam" id="PF00083">
    <property type="entry name" value="Sugar_tr"/>
    <property type="match status" value="2"/>
</dbReference>
<dbReference type="InterPro" id="IPR005829">
    <property type="entry name" value="Sugar_transporter_CS"/>
</dbReference>
<evidence type="ECO:0000256" key="3">
    <source>
        <dbReference type="ARBA" id="ARBA00022989"/>
    </source>
</evidence>
<reference evidence="8" key="1">
    <citation type="submission" date="2021-05" db="EMBL/GenBank/DDBJ databases">
        <authorList>
            <person name="Alioto T."/>
            <person name="Alioto T."/>
            <person name="Gomez Garrido J."/>
        </authorList>
    </citation>
    <scope>NUCLEOTIDE SEQUENCE</scope>
</reference>
<feature type="region of interest" description="Disordered" evidence="5">
    <location>
        <begin position="608"/>
        <end position="643"/>
    </location>
</feature>
<feature type="transmembrane region" description="Helical" evidence="6">
    <location>
        <begin position="272"/>
        <end position="290"/>
    </location>
</feature>
<organism evidence="8">
    <name type="scientific">Cacopsylla melanoneura</name>
    <dbReference type="NCBI Taxonomy" id="428564"/>
    <lineage>
        <taxon>Eukaryota</taxon>
        <taxon>Metazoa</taxon>
        <taxon>Ecdysozoa</taxon>
        <taxon>Arthropoda</taxon>
        <taxon>Hexapoda</taxon>
        <taxon>Insecta</taxon>
        <taxon>Pterygota</taxon>
        <taxon>Neoptera</taxon>
        <taxon>Paraneoptera</taxon>
        <taxon>Hemiptera</taxon>
        <taxon>Sternorrhyncha</taxon>
        <taxon>Psylloidea</taxon>
        <taxon>Psyllidae</taxon>
        <taxon>Psyllinae</taxon>
        <taxon>Cacopsylla</taxon>
    </lineage>
</organism>
<name>A0A8D8QA62_9HEMI</name>
<dbReference type="InterPro" id="IPR005828">
    <property type="entry name" value="MFS_sugar_transport-like"/>
</dbReference>
<dbReference type="PROSITE" id="PS50850">
    <property type="entry name" value="MFS"/>
    <property type="match status" value="1"/>
</dbReference>
<feature type="compositionally biased region" description="Polar residues" evidence="5">
    <location>
        <begin position="619"/>
        <end position="628"/>
    </location>
</feature>
<feature type="transmembrane region" description="Helical" evidence="6">
    <location>
        <begin position="806"/>
        <end position="827"/>
    </location>
</feature>
<feature type="transmembrane region" description="Helical" evidence="6">
    <location>
        <begin position="769"/>
        <end position="794"/>
    </location>
</feature>
<feature type="region of interest" description="Disordered" evidence="5">
    <location>
        <begin position="1"/>
        <end position="107"/>
    </location>
</feature>
<feature type="transmembrane region" description="Helical" evidence="6">
    <location>
        <begin position="678"/>
        <end position="696"/>
    </location>
</feature>
<evidence type="ECO:0000256" key="6">
    <source>
        <dbReference type="SAM" id="Phobius"/>
    </source>
</evidence>
<feature type="compositionally biased region" description="Acidic residues" evidence="5">
    <location>
        <begin position="1"/>
        <end position="12"/>
    </location>
</feature>
<dbReference type="InterPro" id="IPR020846">
    <property type="entry name" value="MFS_dom"/>
</dbReference>
<comment type="subcellular location">
    <subcellularLocation>
        <location evidence="1">Membrane</location>
        <topology evidence="1">Multi-pass membrane protein</topology>
    </subcellularLocation>
</comment>
<evidence type="ECO:0000259" key="7">
    <source>
        <dbReference type="PROSITE" id="PS50850"/>
    </source>
</evidence>
<dbReference type="InterPro" id="IPR036259">
    <property type="entry name" value="MFS_trans_sf"/>
</dbReference>
<sequence>MEENLSDEVETDDASKIRSENNNCEEKMMKTRKQTTERDHTHEEWETRKQHARTDSNTDTHRERIKKTRQQKAENKNENDNNSIEESRTPNKNSTERDDTITNRVWKENDKQYAENIHEERKGKEYPAEINHTYEDSIRKTSKQISELRKKDVHRDDARANGIAIVANHFIGNLENDTNTFGHNIIERNDILGHNHCEANTEESGQNYSEANYGIRSTVSQITATLILNFLNFNYGMVVTMPTLLVGTLDNATALNGTRLDSPQLILNEQQASWLGSILMLFHPVGALLAGHIQESMGRKHIMFSINIPFLICWFLLYSAQHVYILYIACIVMGISLGCCEAPVASYIGEISEPKLRGAISLLTGFASSIGALVIYVLYTYTSWRVTFLLSAIIPSISLSVIGFLPESPVFLVSKNRPEDARKSLRWLRGWLTTEDPNSESMKSIEGELKQLIAITNETNTLYINTKVKHRGSILADISHRDGTLDGMSQGDSDVVVNCEQTCLIMENIKFNERVPDNEAVAYNQGYISHHHNHGGYHENSSQPREEYGIESICQKSKCHAKDVEGKESKCDVEYLHRNSETLHSSEMKFNRKYSNSQLMKERKNNENNNFFRHPIPEEQSNNISSQTSKERKRVKQKAPENDIPEEPSYHIVKVKHEKTMGNLVRYTVRNEEIRRPLIMVLTVMTITTIASLSPIRPFLMEIIQTYDDQINTDDVLIGTCILNILGFFLCAVSINRLGKRRLAILSLSINAVVSFTLGYFAYKHVPQSRIPIYCIYINSFLQGYGILQLPWILMSEVFPLEIRGLACGLCAGFSYLLNFCFTKTYLSMTSMFGLAFTIYLYSMTGVVGIVYIYFFMPETENKTLHEIQQYFLRKR</sequence>
<dbReference type="GO" id="GO:0022857">
    <property type="term" value="F:transmembrane transporter activity"/>
    <property type="evidence" value="ECO:0007669"/>
    <property type="project" value="InterPro"/>
</dbReference>
<feature type="transmembrane region" description="Helical" evidence="6">
    <location>
        <begin position="385"/>
        <end position="405"/>
    </location>
</feature>
<evidence type="ECO:0000256" key="1">
    <source>
        <dbReference type="ARBA" id="ARBA00004141"/>
    </source>
</evidence>
<dbReference type="GO" id="GO:0016020">
    <property type="term" value="C:membrane"/>
    <property type="evidence" value="ECO:0007669"/>
    <property type="project" value="UniProtKB-SubCell"/>
</dbReference>
<proteinExistence type="predicted"/>
<keyword evidence="3 6" id="KW-1133">Transmembrane helix</keyword>
<feature type="transmembrane region" description="Helical" evidence="6">
    <location>
        <begin position="302"/>
        <end position="318"/>
    </location>
</feature>
<dbReference type="Gene3D" id="1.20.1250.20">
    <property type="entry name" value="MFS general substrate transporter like domains"/>
    <property type="match status" value="2"/>
</dbReference>
<dbReference type="PANTHER" id="PTHR48021:SF39">
    <property type="entry name" value="MAJOR FACILITATOR SUPERFAMILY (MFS) PROFILE DOMAIN-CONTAINING PROTEIN"/>
    <property type="match status" value="1"/>
</dbReference>
<keyword evidence="4 6" id="KW-0472">Membrane</keyword>
<feature type="transmembrane region" description="Helical" evidence="6">
    <location>
        <begin position="360"/>
        <end position="379"/>
    </location>
</feature>
<evidence type="ECO:0000313" key="8">
    <source>
        <dbReference type="EMBL" id="CAG6628056.1"/>
    </source>
</evidence>
<accession>A0A8D8QA62</accession>
<feature type="domain" description="Major facilitator superfamily (MFS) profile" evidence="7">
    <location>
        <begin position="222"/>
        <end position="861"/>
    </location>
</feature>
<dbReference type="EMBL" id="HBUF01067147">
    <property type="protein sequence ID" value="CAG6628056.1"/>
    <property type="molecule type" value="Transcribed_RNA"/>
</dbReference>
<evidence type="ECO:0000256" key="2">
    <source>
        <dbReference type="ARBA" id="ARBA00022692"/>
    </source>
</evidence>
<dbReference type="PROSITE" id="PS00217">
    <property type="entry name" value="SUGAR_TRANSPORT_2"/>
    <property type="match status" value="1"/>
</dbReference>
<feature type="transmembrane region" description="Helical" evidence="6">
    <location>
        <begin position="833"/>
        <end position="855"/>
    </location>
</feature>
<dbReference type="PANTHER" id="PTHR48021">
    <property type="match status" value="1"/>
</dbReference>
<evidence type="ECO:0000256" key="5">
    <source>
        <dbReference type="SAM" id="MobiDB-lite"/>
    </source>
</evidence>
<protein>
    <submittedName>
        <fullName evidence="8">Facilitated trehalose transporter Tret1</fullName>
    </submittedName>
</protein>
<dbReference type="SUPFAM" id="SSF103473">
    <property type="entry name" value="MFS general substrate transporter"/>
    <property type="match status" value="1"/>
</dbReference>